<protein>
    <submittedName>
        <fullName evidence="1">Uncharacterized protein</fullName>
    </submittedName>
</protein>
<sequence>MANNGWQRINKNLGEGYANLIDGAHSKPPACEFCDSINPDEFSSFRERMPEVLEHLLTSHRIDLSPLYAVERFEAITPEIPDDWYFAYFSDIARRARNILAGRNDRQIHLCALINRVRTKKIYVDMDHTLAVLPDDQFDFYQSSQSISEISAMRRFFREQWSHLSAEPTIIVCLPDPEFEDVTVDFFQHEVFAVLAITKLVEAIFAFDAPLELLIIEDSPLNELVQYLESFYELPVHERDARMFQENLRVAAKFSMEAMEAINYAELKKLEYENRNEVQEKKGEQIRILQSDRHKSNREIKDMTIAEWDRIRSELGYILNAERNGISLSMWLSTKNIVRTPRVVAGWLREHAQNVGVRWR</sequence>
<comment type="caution">
    <text evidence="1">The sequence shown here is derived from an EMBL/GenBank/DDBJ whole genome shotgun (WGS) entry which is preliminary data.</text>
</comment>
<name>A0ABX0NPA5_9BURK</name>
<gene>
    <name evidence="1" type="ORF">F2P45_06295</name>
</gene>
<keyword evidence="2" id="KW-1185">Reference proteome</keyword>
<accession>A0ABX0NPA5</accession>
<organism evidence="1 2">
    <name type="scientific">Massilia mucilaginosa</name>
    <dbReference type="NCBI Taxonomy" id="2609282"/>
    <lineage>
        <taxon>Bacteria</taxon>
        <taxon>Pseudomonadati</taxon>
        <taxon>Pseudomonadota</taxon>
        <taxon>Betaproteobacteria</taxon>
        <taxon>Burkholderiales</taxon>
        <taxon>Oxalobacteraceae</taxon>
        <taxon>Telluria group</taxon>
        <taxon>Massilia</taxon>
    </lineage>
</organism>
<dbReference type="Proteomes" id="UP000609726">
    <property type="component" value="Unassembled WGS sequence"/>
</dbReference>
<reference evidence="1 2" key="1">
    <citation type="submission" date="2019-10" db="EMBL/GenBank/DDBJ databases">
        <title>Taxonomy of Antarctic Massilia spp.: description of Massilia rubra sp. nov., Massilia aquatica sp. nov., Massilia mucilaginosa sp. nov., Massilia frigida sp. nov. isolated from streams, lakes and regoliths.</title>
        <authorList>
            <person name="Holochova P."/>
            <person name="Sedlacek I."/>
            <person name="Kralova S."/>
            <person name="Maslanova I."/>
            <person name="Busse H.-J."/>
            <person name="Stankova E."/>
            <person name="Vrbovska V."/>
            <person name="Kovarovic V."/>
            <person name="Bartak M."/>
            <person name="Svec P."/>
            <person name="Pantucek R."/>
        </authorList>
    </citation>
    <scope>NUCLEOTIDE SEQUENCE [LARGE SCALE GENOMIC DNA]</scope>
    <source>
        <strain evidence="1 2">CCM 8733</strain>
    </source>
</reference>
<proteinExistence type="predicted"/>
<evidence type="ECO:0000313" key="1">
    <source>
        <dbReference type="EMBL" id="NHZ88634.1"/>
    </source>
</evidence>
<evidence type="ECO:0000313" key="2">
    <source>
        <dbReference type="Proteomes" id="UP000609726"/>
    </source>
</evidence>
<dbReference type="EMBL" id="WHJH01000004">
    <property type="protein sequence ID" value="NHZ88634.1"/>
    <property type="molecule type" value="Genomic_DNA"/>
</dbReference>
<dbReference type="RefSeq" id="WP_166871532.1">
    <property type="nucleotide sequence ID" value="NZ_WHJH01000004.1"/>
</dbReference>